<reference evidence="1" key="1">
    <citation type="submission" date="2023-05" db="EMBL/GenBank/DDBJ databases">
        <authorList>
            <person name="Huff M."/>
        </authorList>
    </citation>
    <scope>NUCLEOTIDE SEQUENCE</scope>
</reference>
<proteinExistence type="predicted"/>
<evidence type="ECO:0000313" key="2">
    <source>
        <dbReference type="Proteomes" id="UP000834106"/>
    </source>
</evidence>
<dbReference type="Proteomes" id="UP000834106">
    <property type="component" value="Chromosome 17"/>
</dbReference>
<dbReference type="AlphaFoldDB" id="A0AAD2E5M7"/>
<gene>
    <name evidence="1" type="ORF">FPE_LOCUS27187</name>
</gene>
<keyword evidence="2" id="KW-1185">Reference proteome</keyword>
<dbReference type="Gene3D" id="3.30.2320.20">
    <property type="entry name" value="Class I aminoacyl-tRNA synthetases (RS)"/>
    <property type="match status" value="1"/>
</dbReference>
<dbReference type="EMBL" id="OU503052">
    <property type="protein sequence ID" value="CAI9779757.1"/>
    <property type="molecule type" value="Genomic_DNA"/>
</dbReference>
<accession>A0AAD2E5M7</accession>
<organism evidence="1 2">
    <name type="scientific">Fraxinus pennsylvanica</name>
    <dbReference type="NCBI Taxonomy" id="56036"/>
    <lineage>
        <taxon>Eukaryota</taxon>
        <taxon>Viridiplantae</taxon>
        <taxon>Streptophyta</taxon>
        <taxon>Embryophyta</taxon>
        <taxon>Tracheophyta</taxon>
        <taxon>Spermatophyta</taxon>
        <taxon>Magnoliopsida</taxon>
        <taxon>eudicotyledons</taxon>
        <taxon>Gunneridae</taxon>
        <taxon>Pentapetalae</taxon>
        <taxon>asterids</taxon>
        <taxon>lamiids</taxon>
        <taxon>Lamiales</taxon>
        <taxon>Oleaceae</taxon>
        <taxon>Oleeae</taxon>
        <taxon>Fraxinus</taxon>
    </lineage>
</organism>
<evidence type="ECO:0000313" key="1">
    <source>
        <dbReference type="EMBL" id="CAI9779757.1"/>
    </source>
</evidence>
<sequence>MISGEGQSQSIYILGCKLSSQPSPTCGYHITLMLRTEVNKVLEVAHGKKSIGSSLEAKVYLHAFDDNLAARLVDMCASESEADTLHRIFITSQEKTKSGLECQVQRVQNVIDAGIFRLKSALLTTTPRYVAYVTMLSASQFQPWQQFS</sequence>
<name>A0AAD2E5M7_9LAMI</name>
<protein>
    <submittedName>
        <fullName evidence="1">Uncharacterized protein</fullName>
    </submittedName>
</protein>